<reference evidence="2 3" key="1">
    <citation type="journal article" date="2018" name="Front. Plant Sci.">
        <title>Red Clover (Trifolium pratense) and Zigzag Clover (T. medium) - A Picture of Genomic Similarities and Differences.</title>
        <authorList>
            <person name="Dluhosova J."/>
            <person name="Istvanek J."/>
            <person name="Nedelnik J."/>
            <person name="Repkova J."/>
        </authorList>
    </citation>
    <scope>NUCLEOTIDE SEQUENCE [LARGE SCALE GENOMIC DNA]</scope>
    <source>
        <strain evidence="3">cv. 10/8</strain>
        <tissue evidence="2">Leaf</tissue>
    </source>
</reference>
<dbReference type="Proteomes" id="UP000265520">
    <property type="component" value="Unassembled WGS sequence"/>
</dbReference>
<feature type="non-terminal residue" evidence="2">
    <location>
        <position position="1"/>
    </location>
</feature>
<keyword evidence="3" id="KW-1185">Reference proteome</keyword>
<keyword evidence="1" id="KW-0472">Membrane</keyword>
<dbReference type="AlphaFoldDB" id="A0A392TK70"/>
<evidence type="ECO:0000256" key="1">
    <source>
        <dbReference type="SAM" id="Phobius"/>
    </source>
</evidence>
<accession>A0A392TK70</accession>
<keyword evidence="1" id="KW-0812">Transmembrane</keyword>
<name>A0A392TK70_9FABA</name>
<keyword evidence="1" id="KW-1133">Transmembrane helix</keyword>
<evidence type="ECO:0000313" key="2">
    <source>
        <dbReference type="EMBL" id="MCI60536.1"/>
    </source>
</evidence>
<dbReference type="EMBL" id="LXQA010583422">
    <property type="protein sequence ID" value="MCI60536.1"/>
    <property type="molecule type" value="Genomic_DNA"/>
</dbReference>
<sequence>QIGADSSESVLVSFMLVTGAVLMSAVVVVLDPSGSGSWWLVVCVSPVIHHCTTSSDGFGSGCVGDAVFSPTEVV</sequence>
<evidence type="ECO:0000313" key="3">
    <source>
        <dbReference type="Proteomes" id="UP000265520"/>
    </source>
</evidence>
<organism evidence="2 3">
    <name type="scientific">Trifolium medium</name>
    <dbReference type="NCBI Taxonomy" id="97028"/>
    <lineage>
        <taxon>Eukaryota</taxon>
        <taxon>Viridiplantae</taxon>
        <taxon>Streptophyta</taxon>
        <taxon>Embryophyta</taxon>
        <taxon>Tracheophyta</taxon>
        <taxon>Spermatophyta</taxon>
        <taxon>Magnoliopsida</taxon>
        <taxon>eudicotyledons</taxon>
        <taxon>Gunneridae</taxon>
        <taxon>Pentapetalae</taxon>
        <taxon>rosids</taxon>
        <taxon>fabids</taxon>
        <taxon>Fabales</taxon>
        <taxon>Fabaceae</taxon>
        <taxon>Papilionoideae</taxon>
        <taxon>50 kb inversion clade</taxon>
        <taxon>NPAAA clade</taxon>
        <taxon>Hologalegina</taxon>
        <taxon>IRL clade</taxon>
        <taxon>Trifolieae</taxon>
        <taxon>Trifolium</taxon>
    </lineage>
</organism>
<comment type="caution">
    <text evidence="2">The sequence shown here is derived from an EMBL/GenBank/DDBJ whole genome shotgun (WGS) entry which is preliminary data.</text>
</comment>
<protein>
    <submittedName>
        <fullName evidence="2">Uncharacterized protein</fullName>
    </submittedName>
</protein>
<proteinExistence type="predicted"/>
<feature type="transmembrane region" description="Helical" evidence="1">
    <location>
        <begin position="12"/>
        <end position="30"/>
    </location>
</feature>